<sequence>MHIQPQQGHRKRLSFDLSVLLQVPLIIKEFWKILQIIKSSITKNSLIFQGQRNNAHVEQQS</sequence>
<dbReference type="RefSeq" id="XP_007319254.1">
    <property type="nucleotide sequence ID" value="XM_007319192.1"/>
</dbReference>
<dbReference type="HOGENOM" id="CLU_2924148_0_0_1"/>
<protein>
    <submittedName>
        <fullName evidence="1">Uncharacterized protein</fullName>
    </submittedName>
</protein>
<dbReference type="EMBL" id="GL945435">
    <property type="protein sequence ID" value="EGO23492.1"/>
    <property type="molecule type" value="Genomic_DNA"/>
</dbReference>
<organism>
    <name type="scientific">Serpula lacrymans var. lacrymans (strain S7.9)</name>
    <name type="common">Dry rot fungus</name>
    <dbReference type="NCBI Taxonomy" id="578457"/>
    <lineage>
        <taxon>Eukaryota</taxon>
        <taxon>Fungi</taxon>
        <taxon>Dikarya</taxon>
        <taxon>Basidiomycota</taxon>
        <taxon>Agaricomycotina</taxon>
        <taxon>Agaricomycetes</taxon>
        <taxon>Agaricomycetidae</taxon>
        <taxon>Boletales</taxon>
        <taxon>Coniophorineae</taxon>
        <taxon>Serpulaceae</taxon>
        <taxon>Serpula</taxon>
    </lineage>
</organism>
<gene>
    <name evidence="1" type="ORF">SERLADRAFT_391535</name>
</gene>
<proteinExistence type="predicted"/>
<accession>F8P0B9</accession>
<dbReference type="GeneID" id="18811501"/>
<reference evidence="1" key="1">
    <citation type="submission" date="2011-04" db="EMBL/GenBank/DDBJ databases">
        <title>Evolution of plant cell wall degrading machinery underlies the functional diversity of forest fungi.</title>
        <authorList>
            <consortium name="US DOE Joint Genome Institute (JGI-PGF)"/>
            <person name="Eastwood D.C."/>
            <person name="Floudas D."/>
            <person name="Binder M."/>
            <person name="Majcherczyk A."/>
            <person name="Schneider P."/>
            <person name="Aerts A."/>
            <person name="Asiegbu F.O."/>
            <person name="Baker S.E."/>
            <person name="Barry K."/>
            <person name="Bendiksby M."/>
            <person name="Blumentritt M."/>
            <person name="Coutinho P.M."/>
            <person name="Cullen D."/>
            <person name="Cullen D."/>
            <person name="Gathman A."/>
            <person name="Goodell B."/>
            <person name="Henrissat B."/>
            <person name="Ihrmark K."/>
            <person name="Kauserud H."/>
            <person name="Kohler A."/>
            <person name="LaButti K."/>
            <person name="Lapidus A."/>
            <person name="Lavin J.L."/>
            <person name="Lee Y.-H."/>
            <person name="Lindquist E."/>
            <person name="Lilly W."/>
            <person name="Lucas S."/>
            <person name="Morin E."/>
            <person name="Murat C."/>
            <person name="Oguiza J.A."/>
            <person name="Park J."/>
            <person name="Pisabarro A.G."/>
            <person name="Riley R."/>
            <person name="Rosling A."/>
            <person name="Salamov A."/>
            <person name="Schmidt O."/>
            <person name="Schmutz J."/>
            <person name="Skrede I."/>
            <person name="Stenlid J."/>
            <person name="Wiebenga A."/>
            <person name="Xie X."/>
            <person name="Kues U."/>
            <person name="Hibbett D.S."/>
            <person name="Hoffmeister D."/>
            <person name="Hogberg N."/>
            <person name="Martin F."/>
            <person name="Grigoriev I.V."/>
            <person name="Watkinson S.C."/>
        </authorList>
    </citation>
    <scope>NUCLEOTIDE SEQUENCE</scope>
    <source>
        <strain evidence="1">S7.9</strain>
    </source>
</reference>
<dbReference type="AlphaFoldDB" id="F8P0B9"/>
<dbReference type="Proteomes" id="UP000008064">
    <property type="component" value="Unassembled WGS sequence"/>
</dbReference>
<dbReference type="KEGG" id="sla:SERLADRAFT_391535"/>
<name>F8P0B9_SERL9</name>
<evidence type="ECO:0000313" key="1">
    <source>
        <dbReference type="EMBL" id="EGO23492.1"/>
    </source>
</evidence>